<dbReference type="PROSITE" id="PS50975">
    <property type="entry name" value="ATP_GRASP"/>
    <property type="match status" value="1"/>
</dbReference>
<dbReference type="InterPro" id="IPR011761">
    <property type="entry name" value="ATP-grasp"/>
</dbReference>
<dbReference type="GO" id="GO:0046872">
    <property type="term" value="F:metal ion binding"/>
    <property type="evidence" value="ECO:0007669"/>
    <property type="project" value="InterPro"/>
</dbReference>
<dbReference type="Gene3D" id="3.30.470.20">
    <property type="entry name" value="ATP-grasp fold, B domain"/>
    <property type="match status" value="1"/>
</dbReference>
<dbReference type="InterPro" id="IPR052032">
    <property type="entry name" value="ATP-dep_AA_Ligase"/>
</dbReference>
<dbReference type="RefSeq" id="WP_069634794.1">
    <property type="nucleotide sequence ID" value="NZ_JXKZ01000015.1"/>
</dbReference>
<evidence type="ECO:0000256" key="1">
    <source>
        <dbReference type="ARBA" id="ARBA00022598"/>
    </source>
</evidence>
<comment type="caution">
    <text evidence="6">The sequence shown here is derived from an EMBL/GenBank/DDBJ whole genome shotgun (WGS) entry which is preliminary data.</text>
</comment>
<name>A0A1E5GVM0_9ENTE</name>
<dbReference type="OrthoDB" id="2210549at2"/>
<dbReference type="SUPFAM" id="SSF56059">
    <property type="entry name" value="Glutathione synthetase ATP-binding domain-like"/>
    <property type="match status" value="1"/>
</dbReference>
<dbReference type="PANTHER" id="PTHR43585">
    <property type="entry name" value="FUMIPYRROLE BIOSYNTHESIS PROTEIN C"/>
    <property type="match status" value="1"/>
</dbReference>
<keyword evidence="3 4" id="KW-0067">ATP-binding</keyword>
<dbReference type="GO" id="GO:0005524">
    <property type="term" value="F:ATP binding"/>
    <property type="evidence" value="ECO:0007669"/>
    <property type="project" value="UniProtKB-UniRule"/>
</dbReference>
<dbReference type="Proteomes" id="UP000094764">
    <property type="component" value="Unassembled WGS sequence"/>
</dbReference>
<organism evidence="6 7">
    <name type="scientific">Enterococcus quebecensis</name>
    <dbReference type="NCBI Taxonomy" id="903983"/>
    <lineage>
        <taxon>Bacteria</taxon>
        <taxon>Bacillati</taxon>
        <taxon>Bacillota</taxon>
        <taxon>Bacilli</taxon>
        <taxon>Lactobacillales</taxon>
        <taxon>Enterococcaceae</taxon>
        <taxon>Enterococcus</taxon>
    </lineage>
</organism>
<feature type="domain" description="ATP-grasp" evidence="5">
    <location>
        <begin position="116"/>
        <end position="307"/>
    </location>
</feature>
<dbReference type="AlphaFoldDB" id="A0A1E5GVM0"/>
<reference evidence="7" key="1">
    <citation type="submission" date="2016-09" db="EMBL/GenBank/DDBJ databases">
        <authorList>
            <person name="Gulvik C.A."/>
        </authorList>
    </citation>
    <scope>NUCLEOTIDE SEQUENCE [LARGE SCALE GENOMIC DNA]</scope>
    <source>
        <strain evidence="7">LMG 26306</strain>
    </source>
</reference>
<proteinExistence type="predicted"/>
<evidence type="ECO:0000313" key="7">
    <source>
        <dbReference type="Proteomes" id="UP000094764"/>
    </source>
</evidence>
<keyword evidence="2 4" id="KW-0547">Nucleotide-binding</keyword>
<evidence type="ECO:0000256" key="3">
    <source>
        <dbReference type="ARBA" id="ARBA00022840"/>
    </source>
</evidence>
<keyword evidence="1" id="KW-0436">Ligase</keyword>
<protein>
    <recommendedName>
        <fullName evidence="5">ATP-grasp domain-containing protein</fullName>
    </recommendedName>
</protein>
<accession>A0A1E5GVM0</accession>
<dbReference type="GO" id="GO:0016874">
    <property type="term" value="F:ligase activity"/>
    <property type="evidence" value="ECO:0007669"/>
    <property type="project" value="UniProtKB-KW"/>
</dbReference>
<evidence type="ECO:0000259" key="5">
    <source>
        <dbReference type="PROSITE" id="PS50975"/>
    </source>
</evidence>
<dbReference type="PANTHER" id="PTHR43585:SF2">
    <property type="entry name" value="ATP-GRASP ENZYME FSQD"/>
    <property type="match status" value="1"/>
</dbReference>
<sequence>MKESLFLVGIATSTITNTLESCKELNLDVIIVDTQEMFETHEKLVPETITKDYVDISNYNDLLACFEKHNSKTNIRYIFSFREVALLSVSKIAEKYALFGVKEDVVRLTIDKNRTRKILRKAGLDQTDFEMCKTLEEAQAFFHKHNKKIVLKPNNLAGSVGVKVIEKDTDLKEYFEIVQTLSNTGEVLLEQYIDGKEYSIEMLVFDKNVHIIGITEKFLFKDTVVESGHVVPAPQSEMILNSYQGKIEKIVDVLGIEFGPAFLEVKINHLGLFIIEAHTRYSGDKIVELIQYAFKKDIVRPIFDYLVHKKTYTDQLNCSDYYSIQYFSCPEEPIKNIIGVDSIVNLPEIVTISNRICLNVINDKIDNSNNRKFFVLFHCSSYISVQQIVDKVIETVILEMEDGSVRRLSR</sequence>
<evidence type="ECO:0000256" key="2">
    <source>
        <dbReference type="ARBA" id="ARBA00022741"/>
    </source>
</evidence>
<dbReference type="Pfam" id="PF13535">
    <property type="entry name" value="ATP-grasp_4"/>
    <property type="match status" value="1"/>
</dbReference>
<gene>
    <name evidence="6" type="ORF">BCR23_05475</name>
</gene>
<evidence type="ECO:0000313" key="6">
    <source>
        <dbReference type="EMBL" id="OEG16340.1"/>
    </source>
</evidence>
<keyword evidence="7" id="KW-1185">Reference proteome</keyword>
<dbReference type="EMBL" id="MIKB01000013">
    <property type="protein sequence ID" value="OEG16340.1"/>
    <property type="molecule type" value="Genomic_DNA"/>
</dbReference>
<dbReference type="STRING" id="903983.BCR23_05475"/>
<evidence type="ECO:0000256" key="4">
    <source>
        <dbReference type="PROSITE-ProRule" id="PRU00409"/>
    </source>
</evidence>